<dbReference type="InterPro" id="IPR051911">
    <property type="entry name" value="SDR_oxidoreductase"/>
</dbReference>
<protein>
    <submittedName>
        <fullName evidence="4">NAD(P)-binding protein</fullName>
    </submittedName>
</protein>
<accession>A0A9P4VAC8</accession>
<evidence type="ECO:0000313" key="4">
    <source>
        <dbReference type="EMBL" id="KAF2741510.1"/>
    </source>
</evidence>
<sequence>MAPYDLPKDAVWFITGCSSGLGLTLSTFLATHTQSRIVCTARQPTSLIPIPSTPNVLKLALDVTSESSIQSALSATLAKWSRIDVLVNNAGYGFVTDSETAPTHTTHALMDTNFWAPVRLTQLVLPILRDSNPTTGQRGGVVLQVTSMGGRVAFAGNAFYHASKFALEGFTEAIAKEMAPEWNVHFCCIEPGGVKTRYAETSTAGALEEGERHPAYLDPNLATNVLLKYKSSPDAMKNWAEPEVVVRAVYGVVRDGVGEEGEIPLRMPLGSDSWGMQKMERERELRDLEVVREVALSTSGEEQLASIGFLRK</sequence>
<organism evidence="4 5">
    <name type="scientific">Polyplosphaeria fusca</name>
    <dbReference type="NCBI Taxonomy" id="682080"/>
    <lineage>
        <taxon>Eukaryota</taxon>
        <taxon>Fungi</taxon>
        <taxon>Dikarya</taxon>
        <taxon>Ascomycota</taxon>
        <taxon>Pezizomycotina</taxon>
        <taxon>Dothideomycetes</taxon>
        <taxon>Pleosporomycetidae</taxon>
        <taxon>Pleosporales</taxon>
        <taxon>Tetraplosphaeriaceae</taxon>
        <taxon>Polyplosphaeria</taxon>
    </lineage>
</organism>
<evidence type="ECO:0000256" key="1">
    <source>
        <dbReference type="ARBA" id="ARBA00006484"/>
    </source>
</evidence>
<dbReference type="PANTHER" id="PTHR43976">
    <property type="entry name" value="SHORT CHAIN DEHYDROGENASE"/>
    <property type="match status" value="1"/>
</dbReference>
<dbReference type="SUPFAM" id="SSF51735">
    <property type="entry name" value="NAD(P)-binding Rossmann-fold domains"/>
    <property type="match status" value="1"/>
</dbReference>
<reference evidence="4" key="1">
    <citation type="journal article" date="2020" name="Stud. Mycol.">
        <title>101 Dothideomycetes genomes: a test case for predicting lifestyles and emergence of pathogens.</title>
        <authorList>
            <person name="Haridas S."/>
            <person name="Albert R."/>
            <person name="Binder M."/>
            <person name="Bloem J."/>
            <person name="Labutti K."/>
            <person name="Salamov A."/>
            <person name="Andreopoulos B."/>
            <person name="Baker S."/>
            <person name="Barry K."/>
            <person name="Bills G."/>
            <person name="Bluhm B."/>
            <person name="Cannon C."/>
            <person name="Castanera R."/>
            <person name="Culley D."/>
            <person name="Daum C."/>
            <person name="Ezra D."/>
            <person name="Gonzalez J."/>
            <person name="Henrissat B."/>
            <person name="Kuo A."/>
            <person name="Liang C."/>
            <person name="Lipzen A."/>
            <person name="Lutzoni F."/>
            <person name="Magnuson J."/>
            <person name="Mondo S."/>
            <person name="Nolan M."/>
            <person name="Ohm R."/>
            <person name="Pangilinan J."/>
            <person name="Park H.-J."/>
            <person name="Ramirez L."/>
            <person name="Alfaro M."/>
            <person name="Sun H."/>
            <person name="Tritt A."/>
            <person name="Yoshinaga Y."/>
            <person name="Zwiers L.-H."/>
            <person name="Turgeon B."/>
            <person name="Goodwin S."/>
            <person name="Spatafora J."/>
            <person name="Crous P."/>
            <person name="Grigoriev I."/>
        </authorList>
    </citation>
    <scope>NUCLEOTIDE SEQUENCE</scope>
    <source>
        <strain evidence="4">CBS 125425</strain>
    </source>
</reference>
<dbReference type="Proteomes" id="UP000799444">
    <property type="component" value="Unassembled WGS sequence"/>
</dbReference>
<proteinExistence type="inferred from homology"/>
<evidence type="ECO:0000256" key="3">
    <source>
        <dbReference type="RuleBase" id="RU000363"/>
    </source>
</evidence>
<dbReference type="GO" id="GO:0016491">
    <property type="term" value="F:oxidoreductase activity"/>
    <property type="evidence" value="ECO:0007669"/>
    <property type="project" value="UniProtKB-KW"/>
</dbReference>
<name>A0A9P4VAC8_9PLEO</name>
<evidence type="ECO:0000256" key="2">
    <source>
        <dbReference type="ARBA" id="ARBA00023002"/>
    </source>
</evidence>
<dbReference type="Gene3D" id="3.40.50.720">
    <property type="entry name" value="NAD(P)-binding Rossmann-like Domain"/>
    <property type="match status" value="1"/>
</dbReference>
<comment type="caution">
    <text evidence="4">The sequence shown here is derived from an EMBL/GenBank/DDBJ whole genome shotgun (WGS) entry which is preliminary data.</text>
</comment>
<dbReference type="PRINTS" id="PR00080">
    <property type="entry name" value="SDRFAMILY"/>
</dbReference>
<dbReference type="Pfam" id="PF00106">
    <property type="entry name" value="adh_short"/>
    <property type="match status" value="1"/>
</dbReference>
<dbReference type="PANTHER" id="PTHR43976:SF16">
    <property type="entry name" value="SHORT-CHAIN DEHYDROGENASE_REDUCTASE FAMILY PROTEIN"/>
    <property type="match status" value="1"/>
</dbReference>
<evidence type="ECO:0000313" key="5">
    <source>
        <dbReference type="Proteomes" id="UP000799444"/>
    </source>
</evidence>
<dbReference type="AlphaFoldDB" id="A0A9P4VAC8"/>
<keyword evidence="2" id="KW-0560">Oxidoreductase</keyword>
<dbReference type="EMBL" id="ML996097">
    <property type="protein sequence ID" value="KAF2741510.1"/>
    <property type="molecule type" value="Genomic_DNA"/>
</dbReference>
<gene>
    <name evidence="4" type="ORF">EJ04DRAFT_539596</name>
</gene>
<comment type="similarity">
    <text evidence="1 3">Belongs to the short-chain dehydrogenases/reductases (SDR) family.</text>
</comment>
<keyword evidence="5" id="KW-1185">Reference proteome</keyword>
<dbReference type="PRINTS" id="PR00081">
    <property type="entry name" value="GDHRDH"/>
</dbReference>
<dbReference type="OrthoDB" id="1274115at2759"/>
<dbReference type="InterPro" id="IPR036291">
    <property type="entry name" value="NAD(P)-bd_dom_sf"/>
</dbReference>
<dbReference type="InterPro" id="IPR002347">
    <property type="entry name" value="SDR_fam"/>
</dbReference>